<dbReference type="Proteomes" id="UP000235672">
    <property type="component" value="Unassembled WGS sequence"/>
</dbReference>
<evidence type="ECO:0000256" key="1">
    <source>
        <dbReference type="SAM" id="Coils"/>
    </source>
</evidence>
<dbReference type="OrthoDB" id="3544523at2759"/>
<feature type="region of interest" description="Disordered" evidence="2">
    <location>
        <begin position="607"/>
        <end position="635"/>
    </location>
</feature>
<sequence length="747" mass="84451">MTLSRRLHSAIPHPTQPQANLLRSIPRPRNPQYKNLSARTRLPRDTKGRHSQCGHRVNIFGQYNQSTDAQFRAGNLPFVNLDGKCADCKVRQIYRDGNIRLGVTNLRDLFDEYVKKLHEFSTENMQLKTSISEKDIEIQKIREQSAEYSDAWTRTLAIEKTQAGELHALRQEKRDYEAEIVKLRKTISKQDQALGTLRKKIYESKESPTENNLAVKNTSTTNLQAIDPPQPRLTDNTLAAQTPSLQESAREKKFKLMTTMGYINPIALGFKTLKQGLEEHVWWPFVKSLLSELQETVRRNNWEAICDIHDRLQSFAAAFDNDLGERVEKAEQEIIKQSSVASQPLASPFWFALSSPGQQRELLTFTTTTTHEIKMPGCTTTGTCPSCTQIAYWAPPVPPALPSHLSAKGNESTPVTPAKKVKVKEEPASSTRALDKVEVMDPDQYLRSEYEKHMKSLGINSEDKCDASKALSENVENERAKGKEIMKINGNNEVKEIFGGPSKEFDSGKEYFFEFHIKQLEEKLDQARLREAENNVEIRNLKARVEMLIIAQSVEHALSDSTPTRASETPGPTDRELSQMQKEKEALQSQLNDLKSQVSAAQANLQMQVHGQGQTSVQAGQSQVNGNQNNNTQRQVTPEIGYSKEKEAHIAAITFTSPIISLVTKLKSAISPSPLEEWFGKQVKYTFQCAGDGKFSKMVDGYKDFVEYIANEIHDEEEKVNDETLKMVLNECEDFVNVLFEVDNMLQ</sequence>
<reference evidence="3 4" key="1">
    <citation type="submission" date="2016-05" db="EMBL/GenBank/DDBJ databases">
        <title>A degradative enzymes factory behind the ericoid mycorrhizal symbiosis.</title>
        <authorList>
            <consortium name="DOE Joint Genome Institute"/>
            <person name="Martino E."/>
            <person name="Morin E."/>
            <person name="Grelet G."/>
            <person name="Kuo A."/>
            <person name="Kohler A."/>
            <person name="Daghino S."/>
            <person name="Barry K."/>
            <person name="Choi C."/>
            <person name="Cichocki N."/>
            <person name="Clum A."/>
            <person name="Copeland A."/>
            <person name="Hainaut M."/>
            <person name="Haridas S."/>
            <person name="Labutti K."/>
            <person name="Lindquist E."/>
            <person name="Lipzen A."/>
            <person name="Khouja H.-R."/>
            <person name="Murat C."/>
            <person name="Ohm R."/>
            <person name="Olson A."/>
            <person name="Spatafora J."/>
            <person name="Veneault-Fourrey C."/>
            <person name="Henrissat B."/>
            <person name="Grigoriev I."/>
            <person name="Martin F."/>
            <person name="Perotto S."/>
        </authorList>
    </citation>
    <scope>NUCLEOTIDE SEQUENCE [LARGE SCALE GENOMIC DNA]</scope>
    <source>
        <strain evidence="3 4">UAMH 7357</strain>
    </source>
</reference>
<gene>
    <name evidence="3" type="ORF">NA56DRAFT_740724</name>
</gene>
<accession>A0A2J6PEH2</accession>
<evidence type="ECO:0000256" key="2">
    <source>
        <dbReference type="SAM" id="MobiDB-lite"/>
    </source>
</evidence>
<feature type="coiled-coil region" evidence="1">
    <location>
        <begin position="166"/>
        <end position="193"/>
    </location>
</feature>
<feature type="compositionally biased region" description="Low complexity" evidence="2">
    <location>
        <begin position="620"/>
        <end position="635"/>
    </location>
</feature>
<keyword evidence="1" id="KW-0175">Coiled coil</keyword>
<keyword evidence="4" id="KW-1185">Reference proteome</keyword>
<feature type="compositionally biased region" description="Basic and acidic residues" evidence="2">
    <location>
        <begin position="573"/>
        <end position="586"/>
    </location>
</feature>
<dbReference type="AlphaFoldDB" id="A0A2J6PEH2"/>
<feature type="coiled-coil region" evidence="1">
    <location>
        <begin position="517"/>
        <end position="544"/>
    </location>
</feature>
<feature type="region of interest" description="Disordered" evidence="2">
    <location>
        <begin position="557"/>
        <end position="593"/>
    </location>
</feature>
<name>A0A2J6PEH2_9HELO</name>
<organism evidence="3 4">
    <name type="scientific">Hyaloscypha hepaticicola</name>
    <dbReference type="NCBI Taxonomy" id="2082293"/>
    <lineage>
        <taxon>Eukaryota</taxon>
        <taxon>Fungi</taxon>
        <taxon>Dikarya</taxon>
        <taxon>Ascomycota</taxon>
        <taxon>Pezizomycotina</taxon>
        <taxon>Leotiomycetes</taxon>
        <taxon>Helotiales</taxon>
        <taxon>Hyaloscyphaceae</taxon>
        <taxon>Hyaloscypha</taxon>
    </lineage>
</organism>
<proteinExistence type="predicted"/>
<dbReference type="EMBL" id="KZ613552">
    <property type="protein sequence ID" value="PMD12383.1"/>
    <property type="molecule type" value="Genomic_DNA"/>
</dbReference>
<evidence type="ECO:0000313" key="3">
    <source>
        <dbReference type="EMBL" id="PMD12383.1"/>
    </source>
</evidence>
<evidence type="ECO:0000313" key="4">
    <source>
        <dbReference type="Proteomes" id="UP000235672"/>
    </source>
</evidence>
<feature type="compositionally biased region" description="Polar residues" evidence="2">
    <location>
        <begin position="607"/>
        <end position="619"/>
    </location>
</feature>
<feature type="region of interest" description="Disordered" evidence="2">
    <location>
        <begin position="1"/>
        <end position="33"/>
    </location>
</feature>
<protein>
    <submittedName>
        <fullName evidence="3">Uncharacterized protein</fullName>
    </submittedName>
</protein>